<accession>A0A7J8DY54</accession>
<feature type="compositionally biased region" description="Low complexity" evidence="1">
    <location>
        <begin position="52"/>
        <end position="63"/>
    </location>
</feature>
<evidence type="ECO:0000313" key="3">
    <source>
        <dbReference type="Proteomes" id="UP000593571"/>
    </source>
</evidence>
<comment type="caution">
    <text evidence="2">The sequence shown here is derived from an EMBL/GenBank/DDBJ whole genome shotgun (WGS) entry which is preliminary data.</text>
</comment>
<evidence type="ECO:0000313" key="2">
    <source>
        <dbReference type="EMBL" id="KAF6427976.1"/>
    </source>
</evidence>
<proteinExistence type="predicted"/>
<dbReference type="AlphaFoldDB" id="A0A7J8DY54"/>
<feature type="compositionally biased region" description="Low complexity" evidence="1">
    <location>
        <begin position="1"/>
        <end position="10"/>
    </location>
</feature>
<evidence type="ECO:0000256" key="1">
    <source>
        <dbReference type="SAM" id="MobiDB-lite"/>
    </source>
</evidence>
<organism evidence="2 3">
    <name type="scientific">Rousettus aegyptiacus</name>
    <name type="common">Egyptian fruit bat</name>
    <name type="synonym">Pteropus aegyptiacus</name>
    <dbReference type="NCBI Taxonomy" id="9407"/>
    <lineage>
        <taxon>Eukaryota</taxon>
        <taxon>Metazoa</taxon>
        <taxon>Chordata</taxon>
        <taxon>Craniata</taxon>
        <taxon>Vertebrata</taxon>
        <taxon>Euteleostomi</taxon>
        <taxon>Mammalia</taxon>
        <taxon>Eutheria</taxon>
        <taxon>Laurasiatheria</taxon>
        <taxon>Chiroptera</taxon>
        <taxon>Yinpterochiroptera</taxon>
        <taxon>Pteropodoidea</taxon>
        <taxon>Pteropodidae</taxon>
        <taxon>Rousettinae</taxon>
        <taxon>Rousettus</taxon>
    </lineage>
</organism>
<reference evidence="2 3" key="1">
    <citation type="journal article" date="2020" name="Nature">
        <title>Six reference-quality genomes reveal evolution of bat adaptations.</title>
        <authorList>
            <person name="Jebb D."/>
            <person name="Huang Z."/>
            <person name="Pippel M."/>
            <person name="Hughes G.M."/>
            <person name="Lavrichenko K."/>
            <person name="Devanna P."/>
            <person name="Winkler S."/>
            <person name="Jermiin L.S."/>
            <person name="Skirmuntt E.C."/>
            <person name="Katzourakis A."/>
            <person name="Burkitt-Gray L."/>
            <person name="Ray D.A."/>
            <person name="Sullivan K.A.M."/>
            <person name="Roscito J.G."/>
            <person name="Kirilenko B.M."/>
            <person name="Davalos L.M."/>
            <person name="Corthals A.P."/>
            <person name="Power M.L."/>
            <person name="Jones G."/>
            <person name="Ransome R.D."/>
            <person name="Dechmann D.K.N."/>
            <person name="Locatelli A.G."/>
            <person name="Puechmaille S.J."/>
            <person name="Fedrigo O."/>
            <person name="Jarvis E.D."/>
            <person name="Hiller M."/>
            <person name="Vernes S.C."/>
            <person name="Myers E.W."/>
            <person name="Teeling E.C."/>
        </authorList>
    </citation>
    <scope>NUCLEOTIDE SEQUENCE [LARGE SCALE GENOMIC DNA]</scope>
    <source>
        <strain evidence="2">MRouAeg1</strain>
        <tissue evidence="2">Muscle</tissue>
    </source>
</reference>
<protein>
    <submittedName>
        <fullName evidence="2">Uncharacterized protein</fullName>
    </submittedName>
</protein>
<name>A0A7J8DY54_ROUAE</name>
<feature type="region of interest" description="Disordered" evidence="1">
    <location>
        <begin position="1"/>
        <end position="101"/>
    </location>
</feature>
<feature type="compositionally biased region" description="Basic and acidic residues" evidence="1">
    <location>
        <begin position="85"/>
        <end position="100"/>
    </location>
</feature>
<gene>
    <name evidence="2" type="ORF">HJG63_008435</name>
</gene>
<dbReference type="Proteomes" id="UP000593571">
    <property type="component" value="Unassembled WGS sequence"/>
</dbReference>
<dbReference type="EMBL" id="JACASE010000011">
    <property type="protein sequence ID" value="KAF6427976.1"/>
    <property type="molecule type" value="Genomic_DNA"/>
</dbReference>
<sequence length="123" mass="13612">MEATEAVRGAAGRGGGARRSLATSSRIAWDVPRRWPGNNEFGLTTAGEERAPAAQRPRPTCRAAPRRPRRVRRADSCDVDGDDVAGNRKPDDEGREFDRKGRNRTRVLRGVSSEEALVWGWKT</sequence>
<keyword evidence="3" id="KW-1185">Reference proteome</keyword>